<dbReference type="PANTHER" id="PTHR24559">
    <property type="entry name" value="TRANSPOSON TY3-I GAG-POL POLYPROTEIN"/>
    <property type="match status" value="1"/>
</dbReference>
<keyword evidence="4" id="KW-0255">Endonuclease</keyword>
<dbReference type="PANTHER" id="PTHR24559:SF457">
    <property type="entry name" value="RNA-DIRECTED DNA POLYMERASE HOMOLOG"/>
    <property type="match status" value="1"/>
</dbReference>
<proteinExistence type="predicted"/>
<evidence type="ECO:0000256" key="4">
    <source>
        <dbReference type="ARBA" id="ARBA00022759"/>
    </source>
</evidence>
<dbReference type="Proteomes" id="UP000257109">
    <property type="component" value="Unassembled WGS sequence"/>
</dbReference>
<evidence type="ECO:0000256" key="1">
    <source>
        <dbReference type="ARBA" id="ARBA00022679"/>
    </source>
</evidence>
<keyword evidence="6" id="KW-0695">RNA-directed DNA polymerase</keyword>
<dbReference type="SUPFAM" id="SSF56672">
    <property type="entry name" value="DNA/RNA polymerases"/>
    <property type="match status" value="1"/>
</dbReference>
<dbReference type="InterPro" id="IPR043128">
    <property type="entry name" value="Rev_trsase/Diguanyl_cyclase"/>
</dbReference>
<dbReference type="InterPro" id="IPR053134">
    <property type="entry name" value="RNA-dir_DNA_polymerase"/>
</dbReference>
<protein>
    <submittedName>
        <fullName evidence="9">Retrovirus-related Pol polyprotein from transposon opus</fullName>
    </submittedName>
</protein>
<comment type="caution">
    <text evidence="9">The sequence shown here is derived from an EMBL/GenBank/DDBJ whole genome shotgun (WGS) entry which is preliminary data.</text>
</comment>
<dbReference type="InterPro" id="IPR043502">
    <property type="entry name" value="DNA/RNA_pol_sf"/>
</dbReference>
<keyword evidence="2" id="KW-0548">Nucleotidyltransferase</keyword>
<dbReference type="Pfam" id="PF00078">
    <property type="entry name" value="RVT_1"/>
    <property type="match status" value="1"/>
</dbReference>
<accession>A0A371G2K7</accession>
<evidence type="ECO:0000259" key="8">
    <source>
        <dbReference type="Pfam" id="PF17917"/>
    </source>
</evidence>
<dbReference type="OrthoDB" id="101614at2759"/>
<organism evidence="9 10">
    <name type="scientific">Mucuna pruriens</name>
    <name type="common">Velvet bean</name>
    <name type="synonym">Dolichos pruriens</name>
    <dbReference type="NCBI Taxonomy" id="157652"/>
    <lineage>
        <taxon>Eukaryota</taxon>
        <taxon>Viridiplantae</taxon>
        <taxon>Streptophyta</taxon>
        <taxon>Embryophyta</taxon>
        <taxon>Tracheophyta</taxon>
        <taxon>Spermatophyta</taxon>
        <taxon>Magnoliopsida</taxon>
        <taxon>eudicotyledons</taxon>
        <taxon>Gunneridae</taxon>
        <taxon>Pentapetalae</taxon>
        <taxon>rosids</taxon>
        <taxon>fabids</taxon>
        <taxon>Fabales</taxon>
        <taxon>Fabaceae</taxon>
        <taxon>Papilionoideae</taxon>
        <taxon>50 kb inversion clade</taxon>
        <taxon>NPAAA clade</taxon>
        <taxon>indigoferoid/millettioid clade</taxon>
        <taxon>Phaseoleae</taxon>
        <taxon>Mucuna</taxon>
    </lineage>
</organism>
<feature type="non-terminal residue" evidence="9">
    <location>
        <position position="1"/>
    </location>
</feature>
<keyword evidence="5" id="KW-0378">Hydrolase</keyword>
<dbReference type="EMBL" id="QJKJ01006950">
    <property type="protein sequence ID" value="RDX84795.1"/>
    <property type="molecule type" value="Genomic_DNA"/>
</dbReference>
<dbReference type="CDD" id="cd01647">
    <property type="entry name" value="RT_LTR"/>
    <property type="match status" value="1"/>
</dbReference>
<evidence type="ECO:0000313" key="10">
    <source>
        <dbReference type="Proteomes" id="UP000257109"/>
    </source>
</evidence>
<dbReference type="GO" id="GO:0003964">
    <property type="term" value="F:RNA-directed DNA polymerase activity"/>
    <property type="evidence" value="ECO:0007669"/>
    <property type="project" value="UniProtKB-KW"/>
</dbReference>
<dbReference type="InterPro" id="IPR041373">
    <property type="entry name" value="RT_RNaseH"/>
</dbReference>
<evidence type="ECO:0000256" key="5">
    <source>
        <dbReference type="ARBA" id="ARBA00022801"/>
    </source>
</evidence>
<dbReference type="GO" id="GO:0016787">
    <property type="term" value="F:hydrolase activity"/>
    <property type="evidence" value="ECO:0007669"/>
    <property type="project" value="UniProtKB-KW"/>
</dbReference>
<keyword evidence="1" id="KW-0808">Transferase</keyword>
<feature type="domain" description="Reverse transcriptase RNase H-like" evidence="8">
    <location>
        <begin position="269"/>
        <end position="372"/>
    </location>
</feature>
<reference evidence="9" key="1">
    <citation type="submission" date="2018-05" db="EMBL/GenBank/DDBJ databases">
        <title>Draft genome of Mucuna pruriens seed.</title>
        <authorList>
            <person name="Nnadi N.E."/>
            <person name="Vos R."/>
            <person name="Hasami M.H."/>
            <person name="Devisetty U.K."/>
            <person name="Aguiy J.C."/>
        </authorList>
    </citation>
    <scope>NUCLEOTIDE SEQUENCE [LARGE SCALE GENOMIC DNA]</scope>
    <source>
        <strain evidence="9">JCA_2017</strain>
    </source>
</reference>
<dbReference type="Pfam" id="PF17917">
    <property type="entry name" value="RT_RNaseH"/>
    <property type="match status" value="1"/>
</dbReference>
<evidence type="ECO:0000256" key="2">
    <source>
        <dbReference type="ARBA" id="ARBA00022695"/>
    </source>
</evidence>
<dbReference type="InterPro" id="IPR000477">
    <property type="entry name" value="RT_dom"/>
</dbReference>
<evidence type="ECO:0000259" key="7">
    <source>
        <dbReference type="Pfam" id="PF00078"/>
    </source>
</evidence>
<dbReference type="Gene3D" id="3.30.70.270">
    <property type="match status" value="1"/>
</dbReference>
<evidence type="ECO:0000313" key="9">
    <source>
        <dbReference type="EMBL" id="RDX84795.1"/>
    </source>
</evidence>
<keyword evidence="10" id="KW-1185">Reference proteome</keyword>
<keyword evidence="3" id="KW-0540">Nuclease</keyword>
<gene>
    <name evidence="9" type="primary">pol</name>
    <name evidence="9" type="ORF">CR513_34104</name>
</gene>
<feature type="domain" description="Reverse transcriptase" evidence="7">
    <location>
        <begin position="65"/>
        <end position="218"/>
    </location>
</feature>
<dbReference type="AlphaFoldDB" id="A0A371G2K7"/>
<dbReference type="GO" id="GO:0004519">
    <property type="term" value="F:endonuclease activity"/>
    <property type="evidence" value="ECO:0007669"/>
    <property type="project" value="UniProtKB-KW"/>
</dbReference>
<evidence type="ECO:0000256" key="3">
    <source>
        <dbReference type="ARBA" id="ARBA00022722"/>
    </source>
</evidence>
<sequence>MPGLDTTIVEHRLPLIPNAVPIQQQLRRIKLEVALKIKEEMEKQWNAGFLAVVEYPQWVANIVPVPKKDGKVRMCIDYRDLNRASPKDNFPLPHIDMLVDNIAHHTFYSFMDDFYRFNQIWMAEEDKEQTTFITTWGTFCYKVMPFRLKNVRATYQRAMVTLFHDMMHKEVEVYVDDMIPKLWLNPTKCTFRVKTEKLLGFIVNHRGIELDPNKVKAIWNMPPPKLKLNPVYLLANNHLQPNIQTPPEEPEDGVKHYLETPPILVSAVPKKPLILYLTMLEESIGGILGQRDASRKEQAIYYLNKKFTKCKQRYSTLERTCCALVWAAKRLRQYMLAHTTWLIAKMDPLKYIFEKPALTGRIACWQMVVSEYDIVYTNQKAIKGRALAEQLAHHPLNEYHPLSYEFSDEQIMSMEDVGLEIDSDEWKLWFDGASNMLGNGIGAVLASLEG</sequence>
<evidence type="ECO:0000256" key="6">
    <source>
        <dbReference type="ARBA" id="ARBA00022918"/>
    </source>
</evidence>
<dbReference type="Gene3D" id="3.10.10.10">
    <property type="entry name" value="HIV Type 1 Reverse Transcriptase, subunit A, domain 1"/>
    <property type="match status" value="1"/>
</dbReference>
<name>A0A371G2K7_MUCPR</name>